<dbReference type="Gene3D" id="3.40.430.10">
    <property type="entry name" value="Dihydrofolate Reductase, subunit A"/>
    <property type="match status" value="1"/>
</dbReference>
<organism evidence="2 3">
    <name type="scientific">Micromonospora auratinigra</name>
    <dbReference type="NCBI Taxonomy" id="261654"/>
    <lineage>
        <taxon>Bacteria</taxon>
        <taxon>Bacillati</taxon>
        <taxon>Actinomycetota</taxon>
        <taxon>Actinomycetes</taxon>
        <taxon>Micromonosporales</taxon>
        <taxon>Micromonosporaceae</taxon>
        <taxon>Micromonospora</taxon>
    </lineage>
</organism>
<dbReference type="GO" id="GO:0009231">
    <property type="term" value="P:riboflavin biosynthetic process"/>
    <property type="evidence" value="ECO:0007669"/>
    <property type="project" value="InterPro"/>
</dbReference>
<dbReference type="RefSeq" id="WP_091659710.1">
    <property type="nucleotide sequence ID" value="NZ_LT594323.1"/>
</dbReference>
<dbReference type="OrthoDB" id="3471694at2"/>
<dbReference type="PATRIC" id="fig|261654.4.peg.1529"/>
<protein>
    <submittedName>
        <fullName evidence="2">Dihydrofolate reductase</fullName>
    </submittedName>
</protein>
<dbReference type="Proteomes" id="UP000199385">
    <property type="component" value="Chromosome I"/>
</dbReference>
<sequence length="193" mass="20537">MRRIVVTNNVSLDGVMQAPGRPDEDTRDGFTRGGWALPYQDPVLGRKMGEGMASTGALLLGRRTYQDFAGYWPRQTGNPFTPVLDALPKYVASTTLTGPLPWANSHLLGGDVIAAVAALKEEPGPDISVLGSGELVRSLRRHGLVDAYVLLVHPLVLGTGRRLFADGDSPGELRLTDSVTTGTGVVIASYEPA</sequence>
<gene>
    <name evidence="2" type="ORF">GA0070611_1502</name>
</gene>
<evidence type="ECO:0000259" key="1">
    <source>
        <dbReference type="Pfam" id="PF01872"/>
    </source>
</evidence>
<dbReference type="InterPro" id="IPR024072">
    <property type="entry name" value="DHFR-like_dom_sf"/>
</dbReference>
<keyword evidence="3" id="KW-1185">Reference proteome</keyword>
<dbReference type="InterPro" id="IPR050765">
    <property type="entry name" value="Riboflavin_Biosynth_HTPR"/>
</dbReference>
<dbReference type="AlphaFoldDB" id="A0A1A8ZBC5"/>
<dbReference type="Pfam" id="PF01872">
    <property type="entry name" value="RibD_C"/>
    <property type="match status" value="1"/>
</dbReference>
<dbReference type="GO" id="GO:0008703">
    <property type="term" value="F:5-amino-6-(5-phosphoribosylamino)uracil reductase activity"/>
    <property type="evidence" value="ECO:0007669"/>
    <property type="project" value="InterPro"/>
</dbReference>
<proteinExistence type="predicted"/>
<dbReference type="PANTHER" id="PTHR38011:SF2">
    <property type="entry name" value="BIFUNCTIONAL DEAMINASE-REDUCTASE DOMAIN PROTEIN"/>
    <property type="match status" value="1"/>
</dbReference>
<reference evidence="3" key="1">
    <citation type="submission" date="2016-06" db="EMBL/GenBank/DDBJ databases">
        <authorList>
            <person name="Varghese N."/>
            <person name="Submissions Spin"/>
        </authorList>
    </citation>
    <scope>NUCLEOTIDE SEQUENCE [LARGE SCALE GENOMIC DNA]</scope>
    <source>
        <strain evidence="3">DSM 44815</strain>
    </source>
</reference>
<dbReference type="SUPFAM" id="SSF53597">
    <property type="entry name" value="Dihydrofolate reductase-like"/>
    <property type="match status" value="1"/>
</dbReference>
<dbReference type="EMBL" id="LT594323">
    <property type="protein sequence ID" value="SBT41108.1"/>
    <property type="molecule type" value="Genomic_DNA"/>
</dbReference>
<name>A0A1A8ZBC5_9ACTN</name>
<accession>A0A1A8ZBC5</accession>
<dbReference type="InterPro" id="IPR002734">
    <property type="entry name" value="RibDG_C"/>
</dbReference>
<dbReference type="STRING" id="261654.GA0070611_1502"/>
<evidence type="ECO:0000313" key="3">
    <source>
        <dbReference type="Proteomes" id="UP000199385"/>
    </source>
</evidence>
<evidence type="ECO:0000313" key="2">
    <source>
        <dbReference type="EMBL" id="SBT41108.1"/>
    </source>
</evidence>
<dbReference type="PANTHER" id="PTHR38011">
    <property type="entry name" value="DIHYDROFOLATE REDUCTASE FAMILY PROTEIN (AFU_ORTHOLOGUE AFUA_8G06820)"/>
    <property type="match status" value="1"/>
</dbReference>
<feature type="domain" description="Bacterial bifunctional deaminase-reductase C-terminal" evidence="1">
    <location>
        <begin position="4"/>
        <end position="186"/>
    </location>
</feature>